<feature type="chain" id="PRO_5020494961" evidence="13">
    <location>
        <begin position="27"/>
        <end position="638"/>
    </location>
</feature>
<feature type="signal peptide" evidence="13">
    <location>
        <begin position="1"/>
        <end position="26"/>
    </location>
</feature>
<evidence type="ECO:0000256" key="5">
    <source>
        <dbReference type="ARBA" id="ARBA00022729"/>
    </source>
</evidence>
<evidence type="ECO:0000256" key="10">
    <source>
        <dbReference type="PROSITE-ProRule" id="PRU01360"/>
    </source>
</evidence>
<dbReference type="GO" id="GO:0015344">
    <property type="term" value="F:siderophore uptake transmembrane transporter activity"/>
    <property type="evidence" value="ECO:0007669"/>
    <property type="project" value="TreeGrafter"/>
</dbReference>
<keyword evidence="3 10" id="KW-1134">Transmembrane beta strand</keyword>
<evidence type="ECO:0000256" key="2">
    <source>
        <dbReference type="ARBA" id="ARBA00022448"/>
    </source>
</evidence>
<dbReference type="PANTHER" id="PTHR30069">
    <property type="entry name" value="TONB-DEPENDENT OUTER MEMBRANE RECEPTOR"/>
    <property type="match status" value="1"/>
</dbReference>
<keyword evidence="6" id="KW-0406">Ion transport</keyword>
<feature type="domain" description="TonB-dependent receptor plug" evidence="15">
    <location>
        <begin position="46"/>
        <end position="155"/>
    </location>
</feature>
<evidence type="ECO:0000256" key="6">
    <source>
        <dbReference type="ARBA" id="ARBA00023065"/>
    </source>
</evidence>
<dbReference type="PANTHER" id="PTHR30069:SF53">
    <property type="entry name" value="COLICIN I RECEPTOR-RELATED"/>
    <property type="match status" value="1"/>
</dbReference>
<comment type="caution">
    <text evidence="16">The sequence shown here is derived from an EMBL/GenBank/DDBJ whole genome shotgun (WGS) entry which is preliminary data.</text>
</comment>
<dbReference type="InterPro" id="IPR037066">
    <property type="entry name" value="Plug_dom_sf"/>
</dbReference>
<evidence type="ECO:0000256" key="11">
    <source>
        <dbReference type="PROSITE-ProRule" id="PRU10143"/>
    </source>
</evidence>
<dbReference type="CDD" id="cd01347">
    <property type="entry name" value="ligand_gated_channel"/>
    <property type="match status" value="1"/>
</dbReference>
<evidence type="ECO:0000256" key="8">
    <source>
        <dbReference type="ARBA" id="ARBA00023136"/>
    </source>
</evidence>
<evidence type="ECO:0000256" key="7">
    <source>
        <dbReference type="ARBA" id="ARBA00023077"/>
    </source>
</evidence>
<dbReference type="InterPro" id="IPR036942">
    <property type="entry name" value="Beta-barrel_TonB_sf"/>
</dbReference>
<keyword evidence="2 10" id="KW-0813">Transport</keyword>
<evidence type="ECO:0000256" key="9">
    <source>
        <dbReference type="ARBA" id="ARBA00023237"/>
    </source>
</evidence>
<dbReference type="InterPro" id="IPR039426">
    <property type="entry name" value="TonB-dep_rcpt-like"/>
</dbReference>
<organism evidence="16 17">
    <name type="scientific">Vibrio kanaloae</name>
    <dbReference type="NCBI Taxonomy" id="170673"/>
    <lineage>
        <taxon>Bacteria</taxon>
        <taxon>Pseudomonadati</taxon>
        <taxon>Pseudomonadota</taxon>
        <taxon>Gammaproteobacteria</taxon>
        <taxon>Vibrionales</taxon>
        <taxon>Vibrionaceae</taxon>
        <taxon>Vibrio</taxon>
    </lineage>
</organism>
<dbReference type="InterPro" id="IPR010916">
    <property type="entry name" value="TonB_box_CS"/>
</dbReference>
<dbReference type="Gene3D" id="2.40.170.20">
    <property type="entry name" value="TonB-dependent receptor, beta-barrel domain"/>
    <property type="match status" value="1"/>
</dbReference>
<dbReference type="EMBL" id="SYUW01000032">
    <property type="protein sequence ID" value="TKF25355.1"/>
    <property type="molecule type" value="Genomic_DNA"/>
</dbReference>
<dbReference type="InterPro" id="IPR000531">
    <property type="entry name" value="Beta-barrel_TonB"/>
</dbReference>
<keyword evidence="16" id="KW-0675">Receptor</keyword>
<keyword evidence="4 10" id="KW-0812">Transmembrane</keyword>
<keyword evidence="5 13" id="KW-0732">Signal</keyword>
<evidence type="ECO:0000259" key="14">
    <source>
        <dbReference type="Pfam" id="PF00593"/>
    </source>
</evidence>
<dbReference type="InterPro" id="IPR012910">
    <property type="entry name" value="Plug_dom"/>
</dbReference>
<dbReference type="Proteomes" id="UP000305234">
    <property type="component" value="Unassembled WGS sequence"/>
</dbReference>
<dbReference type="RefSeq" id="WP_136998167.1">
    <property type="nucleotide sequence ID" value="NZ_JBFRJO010000004.1"/>
</dbReference>
<dbReference type="Pfam" id="PF07715">
    <property type="entry name" value="Plug"/>
    <property type="match status" value="1"/>
</dbReference>
<dbReference type="Gene3D" id="2.170.130.10">
    <property type="entry name" value="TonB-dependent receptor, plug domain"/>
    <property type="match status" value="1"/>
</dbReference>
<proteinExistence type="inferred from homology"/>
<dbReference type="Pfam" id="PF00593">
    <property type="entry name" value="TonB_dep_Rec_b-barrel"/>
    <property type="match status" value="1"/>
</dbReference>
<comment type="subcellular location">
    <subcellularLocation>
        <location evidence="1 10">Cell outer membrane</location>
        <topology evidence="1 10">Multi-pass membrane protein</topology>
    </subcellularLocation>
</comment>
<dbReference type="GO" id="GO:0009279">
    <property type="term" value="C:cell outer membrane"/>
    <property type="evidence" value="ECO:0007669"/>
    <property type="project" value="UniProtKB-SubCell"/>
</dbReference>
<comment type="similarity">
    <text evidence="10 12">Belongs to the TonB-dependent receptor family.</text>
</comment>
<keyword evidence="8 10" id="KW-0472">Membrane</keyword>
<dbReference type="GO" id="GO:0044718">
    <property type="term" value="P:siderophore transmembrane transport"/>
    <property type="evidence" value="ECO:0007669"/>
    <property type="project" value="TreeGrafter"/>
</dbReference>
<sequence>MLKLKSSHAVPCLFSLTFIPVSFVMAESAIDETVVVTANAGQSTSLLDAPATLTVIDVQEQSKYQMTGDVGDLLIDAPGVSVSTQANGSRGVRIRGLSSDYTQVLLNSRRSYTREALWRGSDNALSLTPSIAIDNIEVIRGPMSTLYGADTMGGVVNVITRQHSGTAEGAISVEGQYNQGDKGGSGQIYGLYFSTPITDALGYTVYGNYLDTDESFYSDQSSFTKRRAQENYNLVNSFDYALNDQHTIDLEVQLSNEDQSGTAMYRGRSYEQERQLQSYTLGYDYQSYLVSVDAHLYYSDFDVKYDTPSSDITEQNYGGDVQAVFFVDDHTVTVGAEARNAEIENVGITGGSTDRTSTAVYLETNLAVADSTMLTLGGRFDHDSLFDSEFTYRGYITQGLTDNWSLKAGAGTAFKAPTMAQISPSYTAPASGPACPDRPAACNVYGNQDLKAETGTFSEIGAYYANEATSANATVFYNRVDDIIQQVERSNGSDGYYTFINVDKATLKGLELYAEHQFEHVGFDASYTYLDAIDDTSGDRLVGTSEHEASVKANWYVTYDTDLFVRAHYRSEVRGELGNNDVSDPYTTFDIGMRHTLMEELELKLGVNNVMDEDVSSPETYTEVIQGRTYYAGLNYAF</sequence>
<protein>
    <submittedName>
        <fullName evidence="16">TonB-dependent receptor</fullName>
    </submittedName>
</protein>
<feature type="short sequence motif" description="TonB box" evidence="11">
    <location>
        <begin position="33"/>
        <end position="39"/>
    </location>
</feature>
<evidence type="ECO:0000313" key="17">
    <source>
        <dbReference type="Proteomes" id="UP000305234"/>
    </source>
</evidence>
<keyword evidence="9 10" id="KW-0998">Cell outer membrane</keyword>
<evidence type="ECO:0000259" key="15">
    <source>
        <dbReference type="Pfam" id="PF07715"/>
    </source>
</evidence>
<evidence type="ECO:0000256" key="4">
    <source>
        <dbReference type="ARBA" id="ARBA00022692"/>
    </source>
</evidence>
<dbReference type="PROSITE" id="PS52016">
    <property type="entry name" value="TONB_DEPENDENT_REC_3"/>
    <property type="match status" value="1"/>
</dbReference>
<evidence type="ECO:0000256" key="12">
    <source>
        <dbReference type="RuleBase" id="RU003357"/>
    </source>
</evidence>
<dbReference type="PROSITE" id="PS00430">
    <property type="entry name" value="TONB_DEPENDENT_REC_1"/>
    <property type="match status" value="1"/>
</dbReference>
<name>A0A4U1YV90_9VIBR</name>
<evidence type="ECO:0000256" key="1">
    <source>
        <dbReference type="ARBA" id="ARBA00004571"/>
    </source>
</evidence>
<evidence type="ECO:0000256" key="3">
    <source>
        <dbReference type="ARBA" id="ARBA00022452"/>
    </source>
</evidence>
<gene>
    <name evidence="16" type="ORF">FCV52_12135</name>
</gene>
<feature type="domain" description="TonB-dependent receptor-like beta-barrel" evidence="14">
    <location>
        <begin position="187"/>
        <end position="610"/>
    </location>
</feature>
<reference evidence="16 17" key="1">
    <citation type="submission" date="2019-04" db="EMBL/GenBank/DDBJ databases">
        <title>A reverse ecology approach based on a biological definition of microbial populations.</title>
        <authorList>
            <person name="Arevalo P."/>
            <person name="Vaninsberghe D."/>
            <person name="Elsherbini J."/>
            <person name="Gore J."/>
            <person name="Polz M."/>
        </authorList>
    </citation>
    <scope>NUCLEOTIDE SEQUENCE [LARGE SCALE GENOMIC DNA]</scope>
    <source>
        <strain evidence="16 17">10N.261.46.E4</strain>
    </source>
</reference>
<dbReference type="AlphaFoldDB" id="A0A4U1YV90"/>
<keyword evidence="7 11" id="KW-0798">TonB box</keyword>
<dbReference type="SUPFAM" id="SSF56935">
    <property type="entry name" value="Porins"/>
    <property type="match status" value="1"/>
</dbReference>
<evidence type="ECO:0000313" key="16">
    <source>
        <dbReference type="EMBL" id="TKF25355.1"/>
    </source>
</evidence>
<evidence type="ECO:0000256" key="13">
    <source>
        <dbReference type="SAM" id="SignalP"/>
    </source>
</evidence>
<accession>A0A4U1YV90</accession>